<evidence type="ECO:0000313" key="7">
    <source>
        <dbReference type="EMBL" id="QTK42404.1"/>
    </source>
</evidence>
<evidence type="ECO:0000313" key="9">
    <source>
        <dbReference type="EMBL" id="SST26076.1"/>
    </source>
</evidence>
<evidence type="ECO:0000313" key="11">
    <source>
        <dbReference type="Proteomes" id="UP000179937"/>
    </source>
</evidence>
<sequence>MLKVTEFQGINTVLTTFAEEVIKTQPELAANILLNIKNISNEHHPLVEQSFILDNFENHDLASLNIKEALNSFNHELARLMILTKNNLIKN</sequence>
<dbReference type="EMBL" id="LLGC01000172">
    <property type="protein sequence ID" value="KQE04231.1"/>
    <property type="molecule type" value="Genomic_DNA"/>
</dbReference>
<reference evidence="4 15" key="7">
    <citation type="submission" date="2019-10" db="EMBL/GenBank/DDBJ databases">
        <title>Genetic environment of the oxa23 gene and comparative analysis of carbapenem resistant Acinetobacter baumannii isolates belonging to global clone 1, lineage 2 recovered in a burns hospital outbreak in 2012-2013.</title>
        <authorList>
            <person name="Douraghi M."/>
            <person name="Aris P."/>
            <person name="Kenyon J."/>
            <person name="Hamidian M."/>
        </authorList>
    </citation>
    <scope>NUCLEOTIDE SEQUENCE [LARGE SCALE GENOMIC DNA]</scope>
    <source>
        <strain evidence="4 15">ABS103</strain>
    </source>
</reference>
<evidence type="ECO:0000313" key="5">
    <source>
        <dbReference type="EMBL" id="OIG73914.1"/>
    </source>
</evidence>
<gene>
    <name evidence="5" type="ORF">A7M90_16215</name>
    <name evidence="2" type="ORF">APD33_11940</name>
    <name evidence="6" type="ORF">B9W25_15910</name>
    <name evidence="8" type="ORF">EJ062_15250</name>
    <name evidence="4" type="ORF">F2P40_16340</name>
    <name evidence="3" type="ORF">FPK63_02790</name>
    <name evidence="7" type="ORF">J6E47_13370</name>
    <name evidence="1" type="ORF">MKP18_003243</name>
    <name evidence="9" type="ORF">SAMEA104305318_02653</name>
</gene>
<evidence type="ECO:0000313" key="10">
    <source>
        <dbReference type="Proteomes" id="UP000051449"/>
    </source>
</evidence>
<dbReference type="Proteomes" id="UP000179937">
    <property type="component" value="Unassembled WGS sequence"/>
</dbReference>
<reference evidence="9 13" key="4">
    <citation type="submission" date="2018-07" db="EMBL/GenBank/DDBJ databases">
        <authorList>
            <consortium name="Pathogen Informatics"/>
        </authorList>
    </citation>
    <scope>NUCLEOTIDE SEQUENCE [LARGE SCALE GENOMIC DNA]</scope>
    <source>
        <strain evidence="9 13">4300STDY7045823</strain>
    </source>
</reference>
<accession>A0A059ZHG4</accession>
<proteinExistence type="predicted"/>
<evidence type="ECO:0000313" key="8">
    <source>
        <dbReference type="EMBL" id="RTQ73483.1"/>
    </source>
</evidence>
<evidence type="ECO:0000313" key="15">
    <source>
        <dbReference type="Proteomes" id="UP000461234"/>
    </source>
</evidence>
<dbReference type="Proteomes" id="UP000664966">
    <property type="component" value="Chromosome"/>
</dbReference>
<dbReference type="PATRIC" id="fig|470.1288.peg.2357"/>
<reference evidence="3" key="6">
    <citation type="submission" date="2019-07" db="EMBL/GenBank/DDBJ databases">
        <title>Biological characteristics of mucoid Acinetobacter baumannii from a general hospital in China.</title>
        <authorList>
            <person name="Hua X."/>
            <person name="Yu Y."/>
        </authorList>
    </citation>
    <scope>NUCLEOTIDE SEQUENCE</scope>
    <source>
        <strain evidence="3">N8</strain>
    </source>
</reference>
<dbReference type="Proteomes" id="UP000237823">
    <property type="component" value="Unassembled WGS sequence"/>
</dbReference>
<evidence type="ECO:0000313" key="2">
    <source>
        <dbReference type="EMBL" id="KQE04231.1"/>
    </source>
</evidence>
<evidence type="ECO:0000313" key="6">
    <source>
        <dbReference type="EMBL" id="PRN31800.1"/>
    </source>
</evidence>
<dbReference type="EMBL" id="CP072270">
    <property type="protein sequence ID" value="QTK42404.1"/>
    <property type="molecule type" value="Genomic_DNA"/>
</dbReference>
<reference evidence="6 12" key="3">
    <citation type="submission" date="2017-04" db="EMBL/GenBank/DDBJ databases">
        <title>Comparison of Acinetobacter baumannii whole genome sequences from two major hospitals in Kuwait.</title>
        <authorList>
            <person name="Nasser K."/>
            <person name="Habibi N."/>
            <person name="Khan M.W."/>
            <person name="Purohit P."/>
            <person name="Al-Obaid I."/>
            <person name="Dhar R."/>
            <person name="Al-Fouzan W."/>
            <person name="Mustafa A.S."/>
        </authorList>
    </citation>
    <scope>NUCLEOTIDE SEQUENCE [LARGE SCALE GENOMIC DNA]</scope>
    <source>
        <strain evidence="6 12">KUFAR57</strain>
    </source>
</reference>
<name>A0A059ZHG4_ACIBA</name>
<dbReference type="RefSeq" id="WP_000922095.1">
    <property type="nucleotide sequence ID" value="NZ_AP024415.1"/>
</dbReference>
<dbReference type="Proteomes" id="UP000051449">
    <property type="component" value="Unassembled WGS sequence"/>
</dbReference>
<protein>
    <submittedName>
        <fullName evidence="5">Uncharacterized protein</fullName>
    </submittedName>
</protein>
<reference evidence="8 14" key="5">
    <citation type="submission" date="2018-12" db="EMBL/GenBank/DDBJ databases">
        <title>Draft Genome Sequences Human Pathogenic Acinetobacter baumannii Strains.</title>
        <authorList>
            <person name="Madhi M."/>
            <person name="Ronco T."/>
            <person name="Olsen R.H."/>
            <person name="Hassani A."/>
        </authorList>
    </citation>
    <scope>NUCLEOTIDE SEQUENCE [LARGE SCALE GENOMIC DNA]</scope>
    <source>
        <strain evidence="8 14">AB3</strain>
    </source>
</reference>
<dbReference type="EMBL" id="LYKI01000010">
    <property type="protein sequence ID" value="OIG73914.1"/>
    <property type="molecule type" value="Genomic_DNA"/>
</dbReference>
<dbReference type="EMBL" id="WIOC01000025">
    <property type="protein sequence ID" value="MQR50869.1"/>
    <property type="molecule type" value="Genomic_DNA"/>
</dbReference>
<dbReference type="EMBL" id="ABFEVW020000024">
    <property type="protein sequence ID" value="EKU3569800.1"/>
    <property type="molecule type" value="Genomic_DNA"/>
</dbReference>
<reference evidence="2 10" key="1">
    <citation type="submission" date="2015-10" db="EMBL/GenBank/DDBJ databases">
        <title>The utility of whole genome sequencing in characterizing Acinetobacter epidemiology and analyzing hospital outbreaks.</title>
        <authorList>
            <person name="Ozer E.A."/>
            <person name="Fitzpatrick M.A."/>
            <person name="Hauser A.R."/>
        </authorList>
    </citation>
    <scope>NUCLEOTIDE SEQUENCE [LARGE SCALE GENOMIC DNA]</scope>
    <source>
        <strain evidence="2 10">ABBL072</strain>
    </source>
</reference>
<dbReference type="KEGG" id="abw:BL01_11980"/>
<evidence type="ECO:0000313" key="1">
    <source>
        <dbReference type="EMBL" id="EKU3569800.1"/>
    </source>
</evidence>
<dbReference type="EMBL" id="RXLU01000099">
    <property type="protein sequence ID" value="RTQ73483.1"/>
    <property type="molecule type" value="Genomic_DNA"/>
</dbReference>
<organism evidence="5 11">
    <name type="scientific">Acinetobacter baumannii</name>
    <dbReference type="NCBI Taxonomy" id="470"/>
    <lineage>
        <taxon>Bacteria</taxon>
        <taxon>Pseudomonadati</taxon>
        <taxon>Pseudomonadota</taxon>
        <taxon>Gammaproteobacteria</taxon>
        <taxon>Moraxellales</taxon>
        <taxon>Moraxellaceae</taxon>
        <taxon>Acinetobacter</taxon>
        <taxon>Acinetobacter calcoaceticus/baumannii complex</taxon>
    </lineage>
</organism>
<dbReference type="EMBL" id="UFMQ01000013">
    <property type="protein sequence ID" value="SST26076.1"/>
    <property type="molecule type" value="Genomic_DNA"/>
</dbReference>
<evidence type="ECO:0000313" key="4">
    <source>
        <dbReference type="EMBL" id="MQR50869.1"/>
    </source>
</evidence>
<dbReference type="EMBL" id="NEPB01000047">
    <property type="protein sequence ID" value="PRN31800.1"/>
    <property type="molecule type" value="Genomic_DNA"/>
</dbReference>
<evidence type="ECO:0000313" key="14">
    <source>
        <dbReference type="Proteomes" id="UP000268239"/>
    </source>
</evidence>
<dbReference type="AlphaFoldDB" id="A0A059ZHG4"/>
<dbReference type="Proteomes" id="UP000268239">
    <property type="component" value="Unassembled WGS sequence"/>
</dbReference>
<reference evidence="7" key="8">
    <citation type="submission" date="2021-03" db="EMBL/GenBank/DDBJ databases">
        <title>Complete genome sequencing of Acinetobacter baumannii.</title>
        <authorList>
            <person name="Yadav B."/>
            <person name="Makwana N."/>
            <person name="Kharat A.S."/>
            <person name="Veeraraghavan B."/>
            <person name="Vijayakumar S."/>
            <person name="Priya M."/>
        </authorList>
    </citation>
    <scope>NUCLEOTIDE SEQUENCE</scope>
    <source>
        <strain evidence="7">KSK6</strain>
    </source>
</reference>
<dbReference type="EMBL" id="ABFEVW030000024">
    <property type="protein sequence ID" value="EMN1072897.1"/>
    <property type="molecule type" value="Genomic_DNA"/>
</dbReference>
<reference evidence="5 11" key="2">
    <citation type="submission" date="2016-05" db="EMBL/GenBank/DDBJ databases">
        <title>The evolution of Acinetobacter baumannii in vivo.</title>
        <authorList>
            <person name="Hua X."/>
            <person name="Yu Y."/>
        </authorList>
    </citation>
    <scope>NUCLEOTIDE SEQUENCE [LARGE SCALE GENOMIC DNA]</scope>
    <source>
        <strain evidence="5 11">XH647</strain>
    </source>
</reference>
<dbReference type="GeneID" id="92796770"/>
<dbReference type="Proteomes" id="UP000461234">
    <property type="component" value="Unassembled WGS sequence"/>
</dbReference>
<evidence type="ECO:0000313" key="13">
    <source>
        <dbReference type="Proteomes" id="UP000252694"/>
    </source>
</evidence>
<reference evidence="1" key="9">
    <citation type="submission" date="2023-06" db="EMBL/GenBank/DDBJ databases">
        <authorList>
            <consortium name="Clinical and Environmental Microbiology Branch: Whole genome sequencing antimicrobial resistance pathogens in the healthcare setting"/>
        </authorList>
    </citation>
    <scope>NUCLEOTIDE SEQUENCE</scope>
    <source>
        <strain evidence="1">2021GN-00227</strain>
    </source>
</reference>
<dbReference type="EMBL" id="VMAF01000002">
    <property type="protein sequence ID" value="MDR8430024.1"/>
    <property type="molecule type" value="Genomic_DNA"/>
</dbReference>
<evidence type="ECO:0000313" key="3">
    <source>
        <dbReference type="EMBL" id="MDR8430024.1"/>
    </source>
</evidence>
<dbReference type="Proteomes" id="UP000252694">
    <property type="component" value="Unassembled WGS sequence"/>
</dbReference>
<evidence type="ECO:0000313" key="12">
    <source>
        <dbReference type="Proteomes" id="UP000237823"/>
    </source>
</evidence>